<name>A0ACB9H864_CICIN</name>
<protein>
    <submittedName>
        <fullName evidence="1">Uncharacterized protein</fullName>
    </submittedName>
</protein>
<dbReference type="Proteomes" id="UP001055811">
    <property type="component" value="Linkage Group LG01"/>
</dbReference>
<dbReference type="EMBL" id="CM042009">
    <property type="protein sequence ID" value="KAI3791515.1"/>
    <property type="molecule type" value="Genomic_DNA"/>
</dbReference>
<organism evidence="1 2">
    <name type="scientific">Cichorium intybus</name>
    <name type="common">Chicory</name>
    <dbReference type="NCBI Taxonomy" id="13427"/>
    <lineage>
        <taxon>Eukaryota</taxon>
        <taxon>Viridiplantae</taxon>
        <taxon>Streptophyta</taxon>
        <taxon>Embryophyta</taxon>
        <taxon>Tracheophyta</taxon>
        <taxon>Spermatophyta</taxon>
        <taxon>Magnoliopsida</taxon>
        <taxon>eudicotyledons</taxon>
        <taxon>Gunneridae</taxon>
        <taxon>Pentapetalae</taxon>
        <taxon>asterids</taxon>
        <taxon>campanulids</taxon>
        <taxon>Asterales</taxon>
        <taxon>Asteraceae</taxon>
        <taxon>Cichorioideae</taxon>
        <taxon>Cichorieae</taxon>
        <taxon>Cichoriinae</taxon>
        <taxon>Cichorium</taxon>
    </lineage>
</organism>
<gene>
    <name evidence="1" type="ORF">L2E82_05297</name>
</gene>
<proteinExistence type="predicted"/>
<reference evidence="1 2" key="2">
    <citation type="journal article" date="2022" name="Mol. Ecol. Resour.">
        <title>The genomes of chicory, endive, great burdock and yacon provide insights into Asteraceae paleo-polyploidization history and plant inulin production.</title>
        <authorList>
            <person name="Fan W."/>
            <person name="Wang S."/>
            <person name="Wang H."/>
            <person name="Wang A."/>
            <person name="Jiang F."/>
            <person name="Liu H."/>
            <person name="Zhao H."/>
            <person name="Xu D."/>
            <person name="Zhang Y."/>
        </authorList>
    </citation>
    <scope>NUCLEOTIDE SEQUENCE [LARGE SCALE GENOMIC DNA]</scope>
    <source>
        <strain evidence="2">cv. Punajuju</strain>
        <tissue evidence="1">Leaves</tissue>
    </source>
</reference>
<keyword evidence="2" id="KW-1185">Reference proteome</keyword>
<accession>A0ACB9H864</accession>
<sequence>MSSIILSTPSVIRTAPKSYTRPVATLLPNRRSSLRSVTSIAKSFGLKSRHFFRTTAMATYKVKLIGHDGDENEFEAPDDCYILD</sequence>
<comment type="caution">
    <text evidence="1">The sequence shown here is derived from an EMBL/GenBank/DDBJ whole genome shotgun (WGS) entry which is preliminary data.</text>
</comment>
<evidence type="ECO:0000313" key="1">
    <source>
        <dbReference type="EMBL" id="KAI3791515.1"/>
    </source>
</evidence>
<evidence type="ECO:0000313" key="2">
    <source>
        <dbReference type="Proteomes" id="UP001055811"/>
    </source>
</evidence>
<reference evidence="2" key="1">
    <citation type="journal article" date="2022" name="Mol. Ecol. Resour.">
        <title>The genomes of chicory, endive, great burdock and yacon provide insights into Asteraceae palaeo-polyploidization history and plant inulin production.</title>
        <authorList>
            <person name="Fan W."/>
            <person name="Wang S."/>
            <person name="Wang H."/>
            <person name="Wang A."/>
            <person name="Jiang F."/>
            <person name="Liu H."/>
            <person name="Zhao H."/>
            <person name="Xu D."/>
            <person name="Zhang Y."/>
        </authorList>
    </citation>
    <scope>NUCLEOTIDE SEQUENCE [LARGE SCALE GENOMIC DNA]</scope>
    <source>
        <strain evidence="2">cv. Punajuju</strain>
    </source>
</reference>